<reference evidence="2 3" key="1">
    <citation type="submission" date="2020-05" db="EMBL/GenBank/DDBJ databases">
        <title>Identification and distribution of gene clusters putatively required for synthesis of sphingolipid metabolism inhibitors in phylogenetically diverse species of the filamentous fungus Fusarium.</title>
        <authorList>
            <person name="Kim H.-S."/>
            <person name="Busman M."/>
            <person name="Brown D.W."/>
            <person name="Divon H."/>
            <person name="Uhlig S."/>
            <person name="Proctor R.H."/>
        </authorList>
    </citation>
    <scope>NUCLEOTIDE SEQUENCE [LARGE SCALE GENOMIC DNA]</scope>
    <source>
        <strain evidence="2 3">NRRL 66235</strain>
    </source>
</reference>
<feature type="region of interest" description="Disordered" evidence="1">
    <location>
        <begin position="258"/>
        <end position="336"/>
    </location>
</feature>
<comment type="caution">
    <text evidence="2">The sequence shown here is derived from an EMBL/GenBank/DDBJ whole genome shotgun (WGS) entry which is preliminary data.</text>
</comment>
<feature type="compositionally biased region" description="Basic and acidic residues" evidence="1">
    <location>
        <begin position="97"/>
        <end position="108"/>
    </location>
</feature>
<sequence length="336" mass="38066">MPRRKKKNPRTHSAPKSPKGKEPARSKITYFEESPDEDGPSTNASKDTNMASAATGTASEASSSKAGAHNPFSPSSLSIGPRPDRGWRPHLPVFSSHDFEEPRGEARRPNNNVNNDNTTQTPQDIRKRSFTTNEKCQAIEMCLSLTEEYLAMPLALHHDQRPFWAKVLSEKLDRSLAAKIKTWKSLKELVDYWCMVRRTLLREGRLPAVSQSQPELDTLVDSWNKVFVQRFCRIYKGYFESASGAQLPVPRAVTLPMASSDQSQLPELSEDVAGNQPRRQRQRSPLRGPPEPRPSAPSNEERQSRSAGRFSRSHDSQYPDTWLGDRETHRRYDKTN</sequence>
<feature type="region of interest" description="Disordered" evidence="1">
    <location>
        <begin position="1"/>
        <end position="124"/>
    </location>
</feature>
<evidence type="ECO:0000313" key="3">
    <source>
        <dbReference type="Proteomes" id="UP000544331"/>
    </source>
</evidence>
<dbReference type="AlphaFoldDB" id="A0A8H6D906"/>
<organism evidence="2 3">
    <name type="scientific">Fusarium mundagurra</name>
    <dbReference type="NCBI Taxonomy" id="1567541"/>
    <lineage>
        <taxon>Eukaryota</taxon>
        <taxon>Fungi</taxon>
        <taxon>Dikarya</taxon>
        <taxon>Ascomycota</taxon>
        <taxon>Pezizomycotina</taxon>
        <taxon>Sordariomycetes</taxon>
        <taxon>Hypocreomycetidae</taxon>
        <taxon>Hypocreales</taxon>
        <taxon>Nectriaceae</taxon>
        <taxon>Fusarium</taxon>
        <taxon>Fusarium fujikuroi species complex</taxon>
    </lineage>
</organism>
<evidence type="ECO:0000256" key="1">
    <source>
        <dbReference type="SAM" id="MobiDB-lite"/>
    </source>
</evidence>
<proteinExistence type="predicted"/>
<dbReference type="OrthoDB" id="5106886at2759"/>
<keyword evidence="3" id="KW-1185">Reference proteome</keyword>
<name>A0A8H6D906_9HYPO</name>
<feature type="compositionally biased region" description="Low complexity" evidence="1">
    <location>
        <begin position="51"/>
        <end position="68"/>
    </location>
</feature>
<evidence type="ECO:0000313" key="2">
    <source>
        <dbReference type="EMBL" id="KAF5707805.1"/>
    </source>
</evidence>
<feature type="compositionally biased region" description="Basic and acidic residues" evidence="1">
    <location>
        <begin position="312"/>
        <end position="336"/>
    </location>
</feature>
<protein>
    <submittedName>
        <fullName evidence="2">Uncharacterized protein</fullName>
    </submittedName>
</protein>
<feature type="compositionally biased region" description="Low complexity" evidence="1">
    <location>
        <begin position="109"/>
        <end position="123"/>
    </location>
</feature>
<feature type="compositionally biased region" description="Polar residues" evidence="1">
    <location>
        <begin position="40"/>
        <end position="50"/>
    </location>
</feature>
<accession>A0A8H6D906</accession>
<gene>
    <name evidence="2" type="ORF">FMUND_10904</name>
</gene>
<dbReference type="EMBL" id="JAAOAN010000408">
    <property type="protein sequence ID" value="KAF5707805.1"/>
    <property type="molecule type" value="Genomic_DNA"/>
</dbReference>
<dbReference type="Proteomes" id="UP000544331">
    <property type="component" value="Unassembled WGS sequence"/>
</dbReference>
<feature type="compositionally biased region" description="Basic residues" evidence="1">
    <location>
        <begin position="1"/>
        <end position="10"/>
    </location>
</feature>